<evidence type="ECO:0000313" key="2">
    <source>
        <dbReference type="Proteomes" id="UP000198992"/>
    </source>
</evidence>
<sequence>MNELEMLVEALGIQLEEERRSAVLAAFQPMAQEIAKLRSLDLTDVHPAVVFSPAPVSQQG</sequence>
<evidence type="ECO:0000313" key="1">
    <source>
        <dbReference type="EMBL" id="SEE11142.1"/>
    </source>
</evidence>
<gene>
    <name evidence="1" type="ORF">SAMN05444164_6943</name>
</gene>
<dbReference type="AlphaFoldDB" id="A0A1H5G5Y0"/>
<dbReference type="RefSeq" id="WP_092124246.1">
    <property type="nucleotide sequence ID" value="NZ_FNTH01000001.1"/>
</dbReference>
<evidence type="ECO:0008006" key="3">
    <source>
        <dbReference type="Google" id="ProtNLM"/>
    </source>
</evidence>
<reference evidence="1 2" key="1">
    <citation type="submission" date="2016-10" db="EMBL/GenBank/DDBJ databases">
        <authorList>
            <person name="de Groot N.N."/>
        </authorList>
    </citation>
    <scope>NUCLEOTIDE SEQUENCE [LARGE SCALE GENOMIC DNA]</scope>
    <source>
        <strain evidence="1 2">MT12</strain>
    </source>
</reference>
<organism evidence="1 2">
    <name type="scientific">Bradyrhizobium erythrophlei</name>
    <dbReference type="NCBI Taxonomy" id="1437360"/>
    <lineage>
        <taxon>Bacteria</taxon>
        <taxon>Pseudomonadati</taxon>
        <taxon>Pseudomonadota</taxon>
        <taxon>Alphaproteobacteria</taxon>
        <taxon>Hyphomicrobiales</taxon>
        <taxon>Nitrobacteraceae</taxon>
        <taxon>Bradyrhizobium</taxon>
    </lineage>
</organism>
<proteinExistence type="predicted"/>
<accession>A0A1H5G5Y0</accession>
<name>A0A1H5G5Y0_9BRAD</name>
<protein>
    <recommendedName>
        <fullName evidence="3">DUF4089 domain-containing protein</fullName>
    </recommendedName>
</protein>
<dbReference type="EMBL" id="FNTH01000001">
    <property type="protein sequence ID" value="SEE11142.1"/>
    <property type="molecule type" value="Genomic_DNA"/>
</dbReference>
<dbReference type="OrthoDB" id="8243895at2"/>
<dbReference type="Proteomes" id="UP000198992">
    <property type="component" value="Unassembled WGS sequence"/>
</dbReference>